<organism evidence="1 2">
    <name type="scientific">Amphritea balenae</name>
    <dbReference type="NCBI Taxonomy" id="452629"/>
    <lineage>
        <taxon>Bacteria</taxon>
        <taxon>Pseudomonadati</taxon>
        <taxon>Pseudomonadota</taxon>
        <taxon>Gammaproteobacteria</taxon>
        <taxon>Oceanospirillales</taxon>
        <taxon>Oceanospirillaceae</taxon>
        <taxon>Amphritea</taxon>
    </lineage>
</organism>
<dbReference type="OrthoDB" id="6118509at2"/>
<protein>
    <recommendedName>
        <fullName evidence="3">ABC-type transport auxiliary lipoprotein component domain-containing protein</fullName>
    </recommendedName>
</protein>
<keyword evidence="2" id="KW-1185">Reference proteome</keyword>
<dbReference type="InterPro" id="IPR005619">
    <property type="entry name" value="Uncharacterised_YajG"/>
</dbReference>
<reference evidence="1 2" key="1">
    <citation type="submission" date="2018-11" db="EMBL/GenBank/DDBJ databases">
        <title>The draft genome sequence of Amphritea balenae JAMM 1525T.</title>
        <authorList>
            <person name="Fang Z."/>
            <person name="Zhang Y."/>
            <person name="Han X."/>
        </authorList>
    </citation>
    <scope>NUCLEOTIDE SEQUENCE [LARGE SCALE GENOMIC DNA]</scope>
    <source>
        <strain evidence="1 2">JAMM 1525</strain>
    </source>
</reference>
<dbReference type="AlphaFoldDB" id="A0A3P1SUV3"/>
<evidence type="ECO:0008006" key="3">
    <source>
        <dbReference type="Google" id="ProtNLM"/>
    </source>
</evidence>
<gene>
    <name evidence="1" type="ORF">EHS89_00045</name>
</gene>
<dbReference type="Proteomes" id="UP000267535">
    <property type="component" value="Unassembled WGS sequence"/>
</dbReference>
<evidence type="ECO:0000313" key="1">
    <source>
        <dbReference type="EMBL" id="RRD00997.1"/>
    </source>
</evidence>
<dbReference type="EMBL" id="RQXV01000001">
    <property type="protein sequence ID" value="RRD00997.1"/>
    <property type="molecule type" value="Genomic_DNA"/>
</dbReference>
<name>A0A3P1SUV3_9GAMM</name>
<dbReference type="Pfam" id="PF03923">
    <property type="entry name" value="Lipoprotein_16"/>
    <property type="match status" value="1"/>
</dbReference>
<comment type="caution">
    <text evidence="1">The sequence shown here is derived from an EMBL/GenBank/DDBJ whole genome shotgun (WGS) entry which is preliminary data.</text>
</comment>
<evidence type="ECO:0000313" key="2">
    <source>
        <dbReference type="Proteomes" id="UP000267535"/>
    </source>
</evidence>
<sequence length="281" mass="31007">MGRMQRNLRTSPKRLWLSERFKFKATITDMLVACRKSLTKNLDRSKSPAGWALNRLPALSGSLVRTRHSSALPFAHQAVLVPTEKVRGLFAGSLIVSLTTALLMLSGCSTFNPHQLSIEPLHPSVNQQISLPAELEVEVISKDMRSSALIGFRISRLSDRAEVNLPLPATQALTDGAKVALVKLGATPTLSADTKLTIILEELEYAATQKALQSVQLSASIKVTADKYDQQYSGNYQTDKEYQFATTPSLKDNQEIVNEVILMSISRAFNDPQLINFLQQP</sequence>
<accession>A0A3P1SUV3</accession>
<proteinExistence type="predicted"/>